<dbReference type="InterPro" id="IPR024743">
    <property type="entry name" value="Dynein_HC_stalk"/>
</dbReference>
<dbReference type="PANTHER" id="PTHR46961">
    <property type="entry name" value="DYNEIN HEAVY CHAIN 1, AXONEMAL-LIKE PROTEIN"/>
    <property type="match status" value="1"/>
</dbReference>
<comment type="caution">
    <text evidence="3">The sequence shown here is derived from an EMBL/GenBank/DDBJ whole genome shotgun (WGS) entry which is preliminary data.</text>
</comment>
<sequence>MLVQIGQDMVTTEQQIRAHSSQTRRTVELQRLVPEYELTQEKNLCKRLSITTDARKLIKTVDMKSVQELRFVTKAEKPVEDTLAAITMILKSPTADITWQEGAKRQLANLDRFIEETQLFDKTSLTEEHINLISAIIDNVQVENASLNLTSYYNAILTFYKWVKRISQYHTLLLKKVRPIRQKYKEIEEDVLGQDQKLILLDSIRSRLKDLLQNFEEATVDKKDQEETVAMKENQLKTASELNQILSREVERTSRIFETSVERQSTLNGTCTIVSAFLTYLDPYIWISTSSVLNQCQGEELTVVCGSTLIQSISVYQQIFEQSTFTLQWTRNFPQITLNLMKNLIEMTFSTHSPLVTKLLNELFQQISSKSTIKLNEYQFEIQVNLIFNCFYQINIQK</sequence>
<dbReference type="Pfam" id="PF12777">
    <property type="entry name" value="MT"/>
    <property type="match status" value="1"/>
</dbReference>
<dbReference type="Proteomes" id="UP000663891">
    <property type="component" value="Unassembled WGS sequence"/>
</dbReference>
<reference evidence="3" key="1">
    <citation type="submission" date="2021-02" db="EMBL/GenBank/DDBJ databases">
        <authorList>
            <person name="Nowell W R."/>
        </authorList>
    </citation>
    <scope>NUCLEOTIDE SEQUENCE</scope>
</reference>
<feature type="domain" description="Dynein heavy chain coiled coil stalk" evidence="2">
    <location>
        <begin position="3"/>
        <end position="283"/>
    </location>
</feature>
<evidence type="ECO:0000313" key="4">
    <source>
        <dbReference type="Proteomes" id="UP000663891"/>
    </source>
</evidence>
<dbReference type="InterPro" id="IPR026983">
    <property type="entry name" value="DHC"/>
</dbReference>
<dbReference type="Gene3D" id="1.20.920.20">
    <property type="match status" value="1"/>
</dbReference>
<dbReference type="GO" id="GO:0051959">
    <property type="term" value="F:dynein light intermediate chain binding"/>
    <property type="evidence" value="ECO:0007669"/>
    <property type="project" value="InterPro"/>
</dbReference>
<organism evidence="3 4">
    <name type="scientific">Adineta steineri</name>
    <dbReference type="NCBI Taxonomy" id="433720"/>
    <lineage>
        <taxon>Eukaryota</taxon>
        <taxon>Metazoa</taxon>
        <taxon>Spiralia</taxon>
        <taxon>Gnathifera</taxon>
        <taxon>Rotifera</taxon>
        <taxon>Eurotatoria</taxon>
        <taxon>Bdelloidea</taxon>
        <taxon>Adinetida</taxon>
        <taxon>Adinetidae</taxon>
        <taxon>Adineta</taxon>
    </lineage>
</organism>
<protein>
    <recommendedName>
        <fullName evidence="2">Dynein heavy chain coiled coil stalk domain-containing protein</fullName>
    </recommendedName>
</protein>
<dbReference type="EMBL" id="CAJNON010000949">
    <property type="protein sequence ID" value="CAF1408190.1"/>
    <property type="molecule type" value="Genomic_DNA"/>
</dbReference>
<proteinExistence type="predicted"/>
<dbReference type="GO" id="GO:0045505">
    <property type="term" value="F:dynein intermediate chain binding"/>
    <property type="evidence" value="ECO:0007669"/>
    <property type="project" value="InterPro"/>
</dbReference>
<dbReference type="GO" id="GO:0007018">
    <property type="term" value="P:microtubule-based movement"/>
    <property type="evidence" value="ECO:0007669"/>
    <property type="project" value="InterPro"/>
</dbReference>
<evidence type="ECO:0000256" key="1">
    <source>
        <dbReference type="SAM" id="Coils"/>
    </source>
</evidence>
<accession>A0A815LN40</accession>
<evidence type="ECO:0000259" key="2">
    <source>
        <dbReference type="Pfam" id="PF12777"/>
    </source>
</evidence>
<name>A0A815LN40_9BILA</name>
<dbReference type="GO" id="GO:0030286">
    <property type="term" value="C:dynein complex"/>
    <property type="evidence" value="ECO:0007669"/>
    <property type="project" value="InterPro"/>
</dbReference>
<dbReference type="OrthoDB" id="6154969at2759"/>
<dbReference type="AlphaFoldDB" id="A0A815LN40"/>
<dbReference type="PANTHER" id="PTHR46961:SF21">
    <property type="entry name" value="LOW QUALITY PROTEIN: DYNEIN BETA CHAIN, FLAGELLAR OUTER ARM-LIKE"/>
    <property type="match status" value="1"/>
</dbReference>
<gene>
    <name evidence="3" type="ORF">VCS650_LOCUS36932</name>
</gene>
<feature type="coiled-coil region" evidence="1">
    <location>
        <begin position="201"/>
        <end position="249"/>
    </location>
</feature>
<evidence type="ECO:0000313" key="3">
    <source>
        <dbReference type="EMBL" id="CAF1408190.1"/>
    </source>
</evidence>
<keyword evidence="1" id="KW-0175">Coiled coil</keyword>